<name>A0A3L9Z2V9_9FLAO</name>
<dbReference type="NCBIfam" id="TIGR04183">
    <property type="entry name" value="Por_Secre_tail"/>
    <property type="match status" value="1"/>
</dbReference>
<dbReference type="EMBL" id="REFC01000012">
    <property type="protein sequence ID" value="RMA64635.1"/>
    <property type="molecule type" value="Genomic_DNA"/>
</dbReference>
<dbReference type="OrthoDB" id="849076at2"/>
<dbReference type="Proteomes" id="UP000271339">
    <property type="component" value="Unassembled WGS sequence"/>
</dbReference>
<gene>
    <name evidence="4" type="ORF">BXY75_1513</name>
</gene>
<feature type="domain" description="Secretion system C-terminal sorting" evidence="3">
    <location>
        <begin position="121"/>
        <end position="184"/>
    </location>
</feature>
<organism evidence="4 5">
    <name type="scientific">Ulvibacter antarcticus</name>
    <dbReference type="NCBI Taxonomy" id="442714"/>
    <lineage>
        <taxon>Bacteria</taxon>
        <taxon>Pseudomonadati</taxon>
        <taxon>Bacteroidota</taxon>
        <taxon>Flavobacteriia</taxon>
        <taxon>Flavobacteriales</taxon>
        <taxon>Flavobacteriaceae</taxon>
        <taxon>Ulvibacter</taxon>
    </lineage>
</organism>
<feature type="signal peptide" evidence="2">
    <location>
        <begin position="1"/>
        <end position="19"/>
    </location>
</feature>
<evidence type="ECO:0000313" key="4">
    <source>
        <dbReference type="EMBL" id="RMA64635.1"/>
    </source>
</evidence>
<accession>A0A3L9Z2V9</accession>
<keyword evidence="1 2" id="KW-0732">Signal</keyword>
<dbReference type="RefSeq" id="WP_121907071.1">
    <property type="nucleotide sequence ID" value="NZ_REFC01000012.1"/>
</dbReference>
<reference evidence="4 5" key="1">
    <citation type="submission" date="2018-10" db="EMBL/GenBank/DDBJ databases">
        <title>Genomic Encyclopedia of Archaeal and Bacterial Type Strains, Phase II (KMG-II): from individual species to whole genera.</title>
        <authorList>
            <person name="Goeker M."/>
        </authorList>
    </citation>
    <scope>NUCLEOTIDE SEQUENCE [LARGE SCALE GENOMIC DNA]</scope>
    <source>
        <strain evidence="4 5">DSM 23424</strain>
    </source>
</reference>
<dbReference type="InterPro" id="IPR008972">
    <property type="entry name" value="Cupredoxin"/>
</dbReference>
<comment type="caution">
    <text evidence="4">The sequence shown here is derived from an EMBL/GenBank/DDBJ whole genome shotgun (WGS) entry which is preliminary data.</text>
</comment>
<evidence type="ECO:0000256" key="1">
    <source>
        <dbReference type="ARBA" id="ARBA00022729"/>
    </source>
</evidence>
<dbReference type="PANTHER" id="PTHR36507:SF1">
    <property type="entry name" value="BLL1555 PROTEIN"/>
    <property type="match status" value="1"/>
</dbReference>
<protein>
    <submittedName>
        <fullName evidence="4">Putative secreted protein (Por secretion system target)</fullName>
    </submittedName>
</protein>
<evidence type="ECO:0000313" key="5">
    <source>
        <dbReference type="Proteomes" id="UP000271339"/>
    </source>
</evidence>
<dbReference type="InterPro" id="IPR052721">
    <property type="entry name" value="ET_Amicyanin"/>
</dbReference>
<sequence length="190" mass="20820">MKTIKLLFLLTLVTTFASAQTTHEILWAIGVGTDASITIDQGDTVNWVWSDGAPHSVRSLGGSTETFDSGTQSPPFTFSYTFLVPGTNPYDCIVHPNMQGVITVNQVAAVDDNFRQSLSFYPNPVQDRLKVTSLYELDSYQVYNVLGKMVLQGAANGNITEIEMSSLQSGMYFVNAKSGDREASFKVTKQ</sequence>
<dbReference type="Gene3D" id="2.60.40.420">
    <property type="entry name" value="Cupredoxins - blue copper proteins"/>
    <property type="match status" value="1"/>
</dbReference>
<dbReference type="SUPFAM" id="SSF49503">
    <property type="entry name" value="Cupredoxins"/>
    <property type="match status" value="1"/>
</dbReference>
<evidence type="ECO:0000256" key="2">
    <source>
        <dbReference type="SAM" id="SignalP"/>
    </source>
</evidence>
<proteinExistence type="predicted"/>
<evidence type="ECO:0000259" key="3">
    <source>
        <dbReference type="Pfam" id="PF18962"/>
    </source>
</evidence>
<keyword evidence="5" id="KW-1185">Reference proteome</keyword>
<dbReference type="AlphaFoldDB" id="A0A3L9Z2V9"/>
<feature type="chain" id="PRO_5018206682" evidence="2">
    <location>
        <begin position="20"/>
        <end position="190"/>
    </location>
</feature>
<dbReference type="PANTHER" id="PTHR36507">
    <property type="entry name" value="BLL1555 PROTEIN"/>
    <property type="match status" value="1"/>
</dbReference>
<dbReference type="InterPro" id="IPR026444">
    <property type="entry name" value="Secre_tail"/>
</dbReference>
<dbReference type="Pfam" id="PF18962">
    <property type="entry name" value="Por_Secre_tail"/>
    <property type="match status" value="1"/>
</dbReference>